<sequence length="556" mass="59881">MSSGLSRRSVLQAAGIGTALAATGFSLTACSSGKTGGDVGSAGKSLAPFPTYVPWTMGPTPDLPATDKGVQAGYKKYPGNLVEAVPEKPGDGSKITIWFSSWNTTPLPRGKNQFLKAIEEALGVELDITVIPAMEYDKKLTSLMASGEMPDLLQIVPAANESQFVLARCQELTDFISGDNIKKYPNLANIPTYAWTTAGRFAGKLFGVPIERPIVGHQHIVNQEKFKAAGLLVPEVGGIGVDEFTEGLQQLTGKGKFAIGAETGGAFGFNAWMPHFGTPNLWSVKDGAFVNYLETDEFQAGLEQMVRWQQAGIFRSDALTIDGQQAKTEFLGQKVYSRVNSTIDYVNVAKQLKGQFTVDIALPFKPSNGASPTHWLGGGTYGNGYTVVKKAPKARIELLLRVMNALAAPFGSKEWELFNYGVENVHFKRNAGGDPVPTELALSGGDGPDSLPIKYIAAAPVPLYVAGQPEAVQRQYDFQQKVIPIGVRSAELGLRANAWTESARGLEKQREDAMKDIITGRKKLSDWPKVIEEFKRKGGAKAAEALAKEHEAAQKA</sequence>
<evidence type="ECO:0000313" key="1">
    <source>
        <dbReference type="EMBL" id="MEJ8661868.1"/>
    </source>
</evidence>
<dbReference type="Proteomes" id="UP001375539">
    <property type="component" value="Unassembled WGS sequence"/>
</dbReference>
<organism evidence="1 2">
    <name type="scientific">Streptomyces pratisoli</name>
    <dbReference type="NCBI Taxonomy" id="3139917"/>
    <lineage>
        <taxon>Bacteria</taxon>
        <taxon>Bacillati</taxon>
        <taxon>Actinomycetota</taxon>
        <taxon>Actinomycetes</taxon>
        <taxon>Kitasatosporales</taxon>
        <taxon>Streptomycetaceae</taxon>
        <taxon>Streptomyces</taxon>
    </lineage>
</organism>
<dbReference type="EMBL" id="JBBKAI010000002">
    <property type="protein sequence ID" value="MEJ8661868.1"/>
    <property type="molecule type" value="Genomic_DNA"/>
</dbReference>
<gene>
    <name evidence="1" type="ORF">WKI58_36100</name>
</gene>
<reference evidence="1" key="1">
    <citation type="submission" date="2024-03" db="EMBL/GenBank/DDBJ databases">
        <title>Novel Streptomyces species of biotechnological and ecological value are a feature of Machair soil.</title>
        <authorList>
            <person name="Prole J.R."/>
            <person name="Goodfellow M."/>
            <person name="Allenby N."/>
            <person name="Ward A.C."/>
        </authorList>
    </citation>
    <scope>NUCLEOTIDE SEQUENCE</scope>
    <source>
        <strain evidence="1">MS1.AVA.4</strain>
    </source>
</reference>
<proteinExistence type="predicted"/>
<protein>
    <submittedName>
        <fullName evidence="1">Extracellular solute-binding protein</fullName>
    </submittedName>
</protein>
<comment type="caution">
    <text evidence="1">The sequence shown here is derived from an EMBL/GenBank/DDBJ whole genome shotgun (WGS) entry which is preliminary data.</text>
</comment>
<accession>A0ACC6QTW8</accession>
<keyword evidence="2" id="KW-1185">Reference proteome</keyword>
<evidence type="ECO:0000313" key="2">
    <source>
        <dbReference type="Proteomes" id="UP001375539"/>
    </source>
</evidence>
<name>A0ACC6QTW8_9ACTN</name>